<evidence type="ECO:0000256" key="7">
    <source>
        <dbReference type="ARBA" id="ARBA00022912"/>
    </source>
</evidence>
<organismHost>
    <name type="scientific">Microtus agrestis</name>
    <name type="common">Short-tailed field vole</name>
    <dbReference type="NCBI Taxonomy" id="29092"/>
</organismHost>
<dbReference type="GO" id="GO:0039563">
    <property type="term" value="P:symbiont-mediated suppression of host JAK-STAT cascade via inhibition of STAT1 activity"/>
    <property type="evidence" value="ECO:0007669"/>
    <property type="project" value="UniProtKB-KW"/>
</dbReference>
<proteinExistence type="predicted"/>
<organismHost>
    <name type="scientific">Loxodonta africana</name>
    <name type="common">African elephant</name>
    <dbReference type="NCBI Taxonomy" id="9785"/>
</organismHost>
<dbReference type="PROSITE" id="PS00383">
    <property type="entry name" value="TYR_PHOSPHATASE_1"/>
    <property type="match status" value="1"/>
</dbReference>
<dbReference type="GO" id="GO:0052170">
    <property type="term" value="P:symbiont-mediated suppression of host innate immune response"/>
    <property type="evidence" value="ECO:0007669"/>
    <property type="project" value="UniProtKB-KW"/>
</dbReference>
<organismHost>
    <name type="scientific">Homo sapiens</name>
    <name type="common">Human</name>
    <dbReference type="NCBI Taxonomy" id="9606"/>
</organismHost>
<dbReference type="PANTHER" id="PTHR10159">
    <property type="entry name" value="DUAL SPECIFICITY PROTEIN PHOSPHATASE"/>
    <property type="match status" value="1"/>
</dbReference>
<dbReference type="EMBL" id="LT993226">
    <property type="protein sequence ID" value="SPN67914.1"/>
    <property type="molecule type" value="Genomic_DNA"/>
</dbReference>
<evidence type="ECO:0000256" key="10">
    <source>
        <dbReference type="ARBA" id="ARBA00023258"/>
    </source>
</evidence>
<organism evidence="15">
    <name type="scientific">Cowpox virus</name>
    <name type="common">CPV</name>
    <dbReference type="NCBI Taxonomy" id="10243"/>
    <lineage>
        <taxon>Viruses</taxon>
        <taxon>Varidnaviria</taxon>
        <taxon>Bamfordvirae</taxon>
        <taxon>Nucleocytoviricota</taxon>
        <taxon>Pokkesviricetes</taxon>
        <taxon>Chitovirales</taxon>
        <taxon>Poxviridae</taxon>
        <taxon>Chordopoxvirinae</taxon>
        <taxon>Orthopoxvirus</taxon>
        <taxon>Orthopoxvirus cowpox</taxon>
    </lineage>
</organism>
<evidence type="ECO:0000256" key="6">
    <source>
        <dbReference type="ARBA" id="ARBA00022830"/>
    </source>
</evidence>
<dbReference type="InterPro" id="IPR000387">
    <property type="entry name" value="Tyr_Pase_dom"/>
</dbReference>
<keyword evidence="11" id="KW-0899">Viral immunoevasion</keyword>
<dbReference type="GO" id="GO:0004721">
    <property type="term" value="F:phosphoprotein phosphatase activity"/>
    <property type="evidence" value="ECO:0007669"/>
    <property type="project" value="UniProtKB-KW"/>
</dbReference>
<protein>
    <submittedName>
        <fullName evidence="15">CPXV110 protein</fullName>
    </submittedName>
</protein>
<evidence type="ECO:0000256" key="5">
    <source>
        <dbReference type="ARBA" id="ARBA00022801"/>
    </source>
</evidence>
<evidence type="ECO:0000256" key="4">
    <source>
        <dbReference type="ARBA" id="ARBA00022632"/>
    </source>
</evidence>
<keyword evidence="4" id="KW-1090">Inhibition of host innate immune response by virus</keyword>
<comment type="catalytic activity">
    <reaction evidence="12">
        <text>O-phospho-L-seryl-[protein] + H2O = L-seryl-[protein] + phosphate</text>
        <dbReference type="Rhea" id="RHEA:20629"/>
        <dbReference type="Rhea" id="RHEA-COMP:9863"/>
        <dbReference type="Rhea" id="RHEA-COMP:11604"/>
        <dbReference type="ChEBI" id="CHEBI:15377"/>
        <dbReference type="ChEBI" id="CHEBI:29999"/>
        <dbReference type="ChEBI" id="CHEBI:43474"/>
        <dbReference type="ChEBI" id="CHEBI:83421"/>
    </reaction>
</comment>
<organismHost>
    <name type="scientific">Felis catus</name>
    <name type="common">Cat</name>
    <name type="synonym">Felis silvestris catus</name>
    <dbReference type="NCBI Taxonomy" id="9685"/>
</organismHost>
<reference evidence="15" key="1">
    <citation type="submission" date="2018-04" db="EMBL/GenBank/DDBJ databases">
        <authorList>
            <person name="Go L.Y."/>
            <person name="Mitchell J.A."/>
        </authorList>
    </citation>
    <scope>NUCLEOTIDE SEQUENCE</scope>
    <source>
        <strain evidence="15">Ger/2014/Human</strain>
    </source>
</reference>
<keyword evidence="7" id="KW-0904">Protein phosphatase</keyword>
<keyword evidence="8" id="KW-1105">Inhibition of host STAT1 by virus</keyword>
<dbReference type="Gene3D" id="3.90.190.10">
    <property type="entry name" value="Protein tyrosine phosphatase superfamily"/>
    <property type="match status" value="1"/>
</dbReference>
<dbReference type="InterPro" id="IPR000340">
    <property type="entry name" value="Dual-sp_phosphatase_cat-dom"/>
</dbReference>
<keyword evidence="3" id="KW-0945">Host-virus interaction</keyword>
<dbReference type="Proteomes" id="UP000279063">
    <property type="component" value="Segment"/>
</dbReference>
<feature type="domain" description="Tyrosine-protein phosphatase" evidence="13">
    <location>
        <begin position="23"/>
        <end position="171"/>
    </location>
</feature>
<evidence type="ECO:0000259" key="13">
    <source>
        <dbReference type="PROSITE" id="PS50054"/>
    </source>
</evidence>
<dbReference type="SMART" id="SM00195">
    <property type="entry name" value="DSPc"/>
    <property type="match status" value="1"/>
</dbReference>
<evidence type="ECO:0000256" key="8">
    <source>
        <dbReference type="ARBA" id="ARBA00022961"/>
    </source>
</evidence>
<keyword evidence="5" id="KW-0378">Hydrolase</keyword>
<evidence type="ECO:0000256" key="3">
    <source>
        <dbReference type="ARBA" id="ARBA00022581"/>
    </source>
</evidence>
<organismHost>
    <name type="scientific">Myodes glareolus</name>
    <name type="common">Bank vole</name>
    <name type="synonym">Clethrionomys glareolus</name>
    <dbReference type="NCBI Taxonomy" id="447135"/>
</organismHost>
<evidence type="ECO:0000256" key="12">
    <source>
        <dbReference type="ARBA" id="ARBA00047339"/>
    </source>
</evidence>
<name>A0A2R8F5P0_COWPX</name>
<dbReference type="GO" id="GO:0039502">
    <property type="term" value="P:symbiont-mediated suppression of host type I interferon-mediated signaling pathway"/>
    <property type="evidence" value="ECO:0007669"/>
    <property type="project" value="UniProtKB-KW"/>
</dbReference>
<dbReference type="GO" id="GO:0030430">
    <property type="term" value="C:host cell cytoplasm"/>
    <property type="evidence" value="ECO:0007669"/>
    <property type="project" value="UniProtKB-SubCell"/>
</dbReference>
<dbReference type="SUPFAM" id="SSF52799">
    <property type="entry name" value="(Phosphotyrosine protein) phosphatases II"/>
    <property type="match status" value="1"/>
</dbReference>
<organismHost>
    <name type="scientific">Apodemus sylvaticus</name>
    <name type="common">European woodmouse</name>
    <dbReference type="NCBI Taxonomy" id="10129"/>
</organismHost>
<evidence type="ECO:0000259" key="14">
    <source>
        <dbReference type="PROSITE" id="PS50056"/>
    </source>
</evidence>
<evidence type="ECO:0000256" key="2">
    <source>
        <dbReference type="ARBA" id="ARBA00011738"/>
    </source>
</evidence>
<feature type="domain" description="Tyrosine specific protein phosphatases" evidence="14">
    <location>
        <begin position="86"/>
        <end position="160"/>
    </location>
</feature>
<dbReference type="InterPro" id="IPR003595">
    <property type="entry name" value="Tyr_Pase_cat"/>
</dbReference>
<gene>
    <name evidence="15" type="primary">CPXV110</name>
</gene>
<dbReference type="PANTHER" id="PTHR10159:SF519">
    <property type="entry name" value="DUAL SPECIFICITY PROTEIN PHOSPHATASE MPK3"/>
    <property type="match status" value="1"/>
</dbReference>
<evidence type="ECO:0000313" key="15">
    <source>
        <dbReference type="EMBL" id="SPN67914.1"/>
    </source>
</evidence>
<dbReference type="PROSITE" id="PS50056">
    <property type="entry name" value="TYR_PHOSPHATASE_2"/>
    <property type="match status" value="1"/>
</dbReference>
<comment type="subunit">
    <text evidence="2">Homodimer.</text>
</comment>
<keyword evidence="6" id="KW-1114">Inhibition of host interferon signaling pathway by virus</keyword>
<organismHost>
    <name type="scientific">Mus musculus</name>
    <name type="common">Mouse</name>
    <dbReference type="NCBI Taxonomy" id="10090"/>
</organismHost>
<evidence type="ECO:0000256" key="11">
    <source>
        <dbReference type="ARBA" id="ARBA00023280"/>
    </source>
</evidence>
<comment type="subcellular location">
    <subcellularLocation>
        <location evidence="1">Host cytoplasm</location>
    </subcellularLocation>
</comment>
<keyword evidence="10" id="KW-0922">Interferon antiviral system evasion</keyword>
<evidence type="ECO:0000256" key="9">
    <source>
        <dbReference type="ARBA" id="ARBA00023200"/>
    </source>
</evidence>
<dbReference type="PROSITE" id="PS50054">
    <property type="entry name" value="TYR_PHOSPHATASE_DUAL"/>
    <property type="match status" value="1"/>
</dbReference>
<dbReference type="CDD" id="cd14498">
    <property type="entry name" value="DSP"/>
    <property type="match status" value="1"/>
</dbReference>
<dbReference type="InterPro" id="IPR016130">
    <property type="entry name" value="Tyr_Pase_AS"/>
</dbReference>
<accession>A0A2R8F5P0</accession>
<dbReference type="Pfam" id="PF00782">
    <property type="entry name" value="DSPc"/>
    <property type="match status" value="1"/>
</dbReference>
<keyword evidence="9" id="KW-1035">Host cytoplasm</keyword>
<evidence type="ECO:0000256" key="1">
    <source>
        <dbReference type="ARBA" id="ARBA00004192"/>
    </source>
</evidence>
<dbReference type="SMART" id="SM00404">
    <property type="entry name" value="PTPc_motif"/>
    <property type="match status" value="1"/>
</dbReference>
<sequence length="190" mass="22162">MDKKSLYKYLLLRSTGDMHRAKSPTIMTRVTNNVYLGNYKNAMDAPSSEVKFKYVLNLTMDKYTLPNSNINIIHIPLVDDTTTDISKYFDDVTAFLSKCDQRNEPVLVHCAAGVNRSGAMILAYLMSKNKESSPMLYFLYVYHSMRDLRGAFVENPSFKRQIIEKYVIDKKLKVFCFFHLLDLLRRYLIR</sequence>
<dbReference type="InterPro" id="IPR029021">
    <property type="entry name" value="Prot-tyrosine_phosphatase-like"/>
</dbReference>
<organismHost>
    <name type="scientific">Bos taurus</name>
    <name type="common">Bovine</name>
    <dbReference type="NCBI Taxonomy" id="9913"/>
</organismHost>
<dbReference type="InterPro" id="IPR020422">
    <property type="entry name" value="TYR_PHOSPHATASE_DUAL_dom"/>
</dbReference>